<evidence type="ECO:0000313" key="2">
    <source>
        <dbReference type="Proteomes" id="UP000824107"/>
    </source>
</evidence>
<gene>
    <name evidence="1" type="ORF">IAD20_05325</name>
</gene>
<reference evidence="1" key="2">
    <citation type="journal article" date="2021" name="PeerJ">
        <title>Extensive microbial diversity within the chicken gut microbiome revealed by metagenomics and culture.</title>
        <authorList>
            <person name="Gilroy R."/>
            <person name="Ravi A."/>
            <person name="Getino M."/>
            <person name="Pursley I."/>
            <person name="Horton D.L."/>
            <person name="Alikhan N.F."/>
            <person name="Baker D."/>
            <person name="Gharbi K."/>
            <person name="Hall N."/>
            <person name="Watson M."/>
            <person name="Adriaenssens E.M."/>
            <person name="Foster-Nyarko E."/>
            <person name="Jarju S."/>
            <person name="Secka A."/>
            <person name="Antonio M."/>
            <person name="Oren A."/>
            <person name="Chaudhuri R.R."/>
            <person name="La Ragione R."/>
            <person name="Hildebrand F."/>
            <person name="Pallen M.J."/>
        </authorList>
    </citation>
    <scope>NUCLEOTIDE SEQUENCE</scope>
    <source>
        <strain evidence="1">ChiW3-316</strain>
    </source>
</reference>
<comment type="caution">
    <text evidence="1">The sequence shown here is derived from an EMBL/GenBank/DDBJ whole genome shotgun (WGS) entry which is preliminary data.</text>
</comment>
<accession>A0A9D1SBH0</accession>
<name>A0A9D1SBH0_9PROT</name>
<organism evidence="1 2">
    <name type="scientific">Candidatus Scatocola faecipullorum</name>
    <dbReference type="NCBI Taxonomy" id="2840917"/>
    <lineage>
        <taxon>Bacteria</taxon>
        <taxon>Pseudomonadati</taxon>
        <taxon>Pseudomonadota</taxon>
        <taxon>Alphaproteobacteria</taxon>
        <taxon>Rhodospirillales</taxon>
        <taxon>Rhodospirillaceae</taxon>
        <taxon>Rhodospirillaceae incertae sedis</taxon>
        <taxon>Candidatus Scatocola</taxon>
    </lineage>
</organism>
<proteinExistence type="predicted"/>
<sequence length="119" mass="13897">MIIDGNNKKQRSILTNKCFYQTTARIMRDFEEKGYANSADETAKVISAYHDVVKKRTKNNFNSDYNAAFQRIDNAIATLANKVFYDYDKKSYDYAYKSFEEFDHINAIVGRQHIKNNSI</sequence>
<dbReference type="AlphaFoldDB" id="A0A9D1SBH0"/>
<evidence type="ECO:0000313" key="1">
    <source>
        <dbReference type="EMBL" id="HIU53483.1"/>
    </source>
</evidence>
<dbReference type="EMBL" id="DVNC01000034">
    <property type="protein sequence ID" value="HIU53483.1"/>
    <property type="molecule type" value="Genomic_DNA"/>
</dbReference>
<protein>
    <submittedName>
        <fullName evidence="1">Uncharacterized protein</fullName>
    </submittedName>
</protein>
<reference evidence="1" key="1">
    <citation type="submission" date="2020-10" db="EMBL/GenBank/DDBJ databases">
        <authorList>
            <person name="Gilroy R."/>
        </authorList>
    </citation>
    <scope>NUCLEOTIDE SEQUENCE</scope>
    <source>
        <strain evidence="1">ChiW3-316</strain>
    </source>
</reference>
<dbReference type="Proteomes" id="UP000824107">
    <property type="component" value="Unassembled WGS sequence"/>
</dbReference>